<dbReference type="InterPro" id="IPR050090">
    <property type="entry name" value="Tyrosine_recombinase_XerCD"/>
</dbReference>
<comment type="similarity">
    <text evidence="1">Belongs to the 'phage' integrase family.</text>
</comment>
<keyword evidence="3" id="KW-0238">DNA-binding</keyword>
<proteinExistence type="inferred from homology"/>
<dbReference type="SUPFAM" id="SSF56349">
    <property type="entry name" value="DNA breaking-rejoining enzymes"/>
    <property type="match status" value="1"/>
</dbReference>
<dbReference type="Proteomes" id="UP001196843">
    <property type="component" value="Unassembled WGS sequence"/>
</dbReference>
<dbReference type="PANTHER" id="PTHR30349:SF64">
    <property type="entry name" value="PROPHAGE INTEGRASE INTD-RELATED"/>
    <property type="match status" value="1"/>
</dbReference>
<keyword evidence="7" id="KW-1185">Reference proteome</keyword>
<evidence type="ECO:0000256" key="1">
    <source>
        <dbReference type="ARBA" id="ARBA00008857"/>
    </source>
</evidence>
<dbReference type="InterPro" id="IPR010998">
    <property type="entry name" value="Integrase_recombinase_N"/>
</dbReference>
<dbReference type="InterPro" id="IPR011010">
    <property type="entry name" value="DNA_brk_join_enz"/>
</dbReference>
<dbReference type="Pfam" id="PF00589">
    <property type="entry name" value="Phage_integrase"/>
    <property type="match status" value="1"/>
</dbReference>
<evidence type="ECO:0000313" key="6">
    <source>
        <dbReference type="EMBL" id="MBW9095173.1"/>
    </source>
</evidence>
<comment type="caution">
    <text evidence="6">The sequence shown here is derived from an EMBL/GenBank/DDBJ whole genome shotgun (WGS) entry which is preliminary data.</text>
</comment>
<feature type="domain" description="Tyr recombinase" evidence="5">
    <location>
        <begin position="169"/>
        <end position="364"/>
    </location>
</feature>
<dbReference type="PROSITE" id="PS51898">
    <property type="entry name" value="TYR_RECOMBINASE"/>
    <property type="match status" value="1"/>
</dbReference>
<evidence type="ECO:0000256" key="2">
    <source>
        <dbReference type="ARBA" id="ARBA00022908"/>
    </source>
</evidence>
<evidence type="ECO:0000256" key="3">
    <source>
        <dbReference type="ARBA" id="ARBA00023125"/>
    </source>
</evidence>
<keyword evidence="2" id="KW-0229">DNA integration</keyword>
<keyword evidence="4" id="KW-0233">DNA recombination</keyword>
<dbReference type="InterPro" id="IPR002104">
    <property type="entry name" value="Integrase_catalytic"/>
</dbReference>
<gene>
    <name evidence="6" type="ORF">JNB62_15915</name>
</gene>
<dbReference type="InterPro" id="IPR004107">
    <property type="entry name" value="Integrase_SAM-like_N"/>
</dbReference>
<sequence>MAWTEKLPSGRYRGLYYLPSGERRSAGTFAHKKAAKDAAIEAEAKVKRPGWRDPRVGLTTWGEWHDIWWPSRAIEPQTSASEESMIRNHVMPRWRDVPLAEIRRQDVQAWAVGLVTENLGTDDEPKYRKPSTARRVLGPFVSSLTAAVDAEVIVANPAVRIKLPPNPEPTPVFLTREQYAAIADQVSNRADRAVLDFLVGTGVRWGELAGLHVHNLNLERGVVTVVDVTDGIEIKPYPKGRRSRQVPLLQWVVDYLDVPDPPKPCGLPHRHSRRCLSGLAFPAARGGVRDDRNFTQRVFAPAVKAAGLEDLGASLHDLRHTYASWLAQDGVPLGRIAELLGHASITTTEIYAHFQPATHDDVAHALRPPQLAPTAPAAGGLRAVK</sequence>
<dbReference type="Pfam" id="PF14659">
    <property type="entry name" value="Phage_int_SAM_3"/>
    <property type="match status" value="1"/>
</dbReference>
<evidence type="ECO:0000256" key="4">
    <source>
        <dbReference type="ARBA" id="ARBA00023172"/>
    </source>
</evidence>
<name>A0ABS7HR82_9MICO</name>
<dbReference type="CDD" id="cd00397">
    <property type="entry name" value="DNA_BRE_C"/>
    <property type="match status" value="1"/>
</dbReference>
<accession>A0ABS7HR82</accession>
<dbReference type="EMBL" id="JAEUAW010000015">
    <property type="protein sequence ID" value="MBW9095173.1"/>
    <property type="molecule type" value="Genomic_DNA"/>
</dbReference>
<dbReference type="Gene3D" id="1.10.150.130">
    <property type="match status" value="1"/>
</dbReference>
<protein>
    <submittedName>
        <fullName evidence="6">Tyrosine-type recombinase/integrase</fullName>
    </submittedName>
</protein>
<organism evidence="6 7">
    <name type="scientific">Microbacterium jejuense</name>
    <dbReference type="NCBI Taxonomy" id="1263637"/>
    <lineage>
        <taxon>Bacteria</taxon>
        <taxon>Bacillati</taxon>
        <taxon>Actinomycetota</taxon>
        <taxon>Actinomycetes</taxon>
        <taxon>Micrococcales</taxon>
        <taxon>Microbacteriaceae</taxon>
        <taxon>Microbacterium</taxon>
    </lineage>
</organism>
<dbReference type="InterPro" id="IPR013762">
    <property type="entry name" value="Integrase-like_cat_sf"/>
</dbReference>
<dbReference type="RefSeq" id="WP_220301885.1">
    <property type="nucleotide sequence ID" value="NZ_JAEUAW010000015.1"/>
</dbReference>
<reference evidence="6 7" key="1">
    <citation type="journal article" date="2021" name="MBio">
        <title>Poor Competitiveness of Bradyrhizobium in Pigeon Pea Root Colonization in Indian Soils.</title>
        <authorList>
            <person name="Chalasani D."/>
            <person name="Basu A."/>
            <person name="Pullabhotla S.V.S.R.N."/>
            <person name="Jorrin B."/>
            <person name="Neal A.L."/>
            <person name="Poole P.S."/>
            <person name="Podile A.R."/>
            <person name="Tkacz A."/>
        </authorList>
    </citation>
    <scope>NUCLEOTIDE SEQUENCE [LARGE SCALE GENOMIC DNA]</scope>
    <source>
        <strain evidence="6 7">HU14</strain>
    </source>
</reference>
<dbReference type="PANTHER" id="PTHR30349">
    <property type="entry name" value="PHAGE INTEGRASE-RELATED"/>
    <property type="match status" value="1"/>
</dbReference>
<evidence type="ECO:0000259" key="5">
    <source>
        <dbReference type="PROSITE" id="PS51898"/>
    </source>
</evidence>
<dbReference type="Gene3D" id="1.10.443.10">
    <property type="entry name" value="Intergrase catalytic core"/>
    <property type="match status" value="1"/>
</dbReference>
<evidence type="ECO:0000313" key="7">
    <source>
        <dbReference type="Proteomes" id="UP001196843"/>
    </source>
</evidence>